<dbReference type="Proteomes" id="UP000601435">
    <property type="component" value="Unassembled WGS sequence"/>
</dbReference>
<comment type="caution">
    <text evidence="1">The sequence shown here is derived from an EMBL/GenBank/DDBJ whole genome shotgun (WGS) entry which is preliminary data.</text>
</comment>
<gene>
    <name evidence="1" type="ORF">SNEC2469_LOCUS33681</name>
</gene>
<protein>
    <submittedName>
        <fullName evidence="1">Uncharacterized protein</fullName>
    </submittedName>
</protein>
<reference evidence="1" key="1">
    <citation type="submission" date="2021-02" db="EMBL/GenBank/DDBJ databases">
        <authorList>
            <person name="Dougan E. K."/>
            <person name="Rhodes N."/>
            <person name="Thang M."/>
            <person name="Chan C."/>
        </authorList>
    </citation>
    <scope>NUCLEOTIDE SEQUENCE</scope>
</reference>
<sequence>FERLRKSFVEFTVAHPSRKFRHEKVDVKLLLERRDETYVDVAQVFVWRSLKAFCDAEYATMSFKNDMQRRAFLLRSGIKLQKDDRGVEGVAVPKDDNGSESKEIKIGKRLSAAKVRQQDMSEGYSKEAIKEQQRKNAQNLVVSSSTQAPSSGRCRVIPSRSTIMCLARLEYFNLIASCARRLRSTRPKARWRRMKRPTAKRRMMLQAAHLRNLGWRLLLQSAVSCQRVAAPSRQRQQQRVRLSGQQRVWPPRVERSLQALRKALLWLLALLQC</sequence>
<accession>A0A813C4N3</accession>
<evidence type="ECO:0000313" key="2">
    <source>
        <dbReference type="Proteomes" id="UP000601435"/>
    </source>
</evidence>
<dbReference type="EMBL" id="CAJNJA010089864">
    <property type="protein sequence ID" value="CAE7939875.1"/>
    <property type="molecule type" value="Genomic_DNA"/>
</dbReference>
<evidence type="ECO:0000313" key="1">
    <source>
        <dbReference type="EMBL" id="CAE7939875.1"/>
    </source>
</evidence>
<dbReference type="OrthoDB" id="447374at2759"/>
<feature type="non-terminal residue" evidence="1">
    <location>
        <position position="1"/>
    </location>
</feature>
<dbReference type="AlphaFoldDB" id="A0A813C4N3"/>
<name>A0A813C4N3_9DINO</name>
<organism evidence="1 2">
    <name type="scientific">Symbiodinium necroappetens</name>
    <dbReference type="NCBI Taxonomy" id="1628268"/>
    <lineage>
        <taxon>Eukaryota</taxon>
        <taxon>Sar</taxon>
        <taxon>Alveolata</taxon>
        <taxon>Dinophyceae</taxon>
        <taxon>Suessiales</taxon>
        <taxon>Symbiodiniaceae</taxon>
        <taxon>Symbiodinium</taxon>
    </lineage>
</organism>
<proteinExistence type="predicted"/>
<keyword evidence="2" id="KW-1185">Reference proteome</keyword>